<dbReference type="EMBL" id="CAJFCW020000006">
    <property type="protein sequence ID" value="CAG9127866.1"/>
    <property type="molecule type" value="Genomic_DNA"/>
</dbReference>
<accession>A0A811LRI6</accession>
<dbReference type="Proteomes" id="UP000783686">
    <property type="component" value="Unassembled WGS sequence"/>
</dbReference>
<protein>
    <submittedName>
        <fullName evidence="2">Uncharacterized protein</fullName>
    </submittedName>
</protein>
<feature type="compositionally biased region" description="Basic and acidic residues" evidence="1">
    <location>
        <begin position="10"/>
        <end position="22"/>
    </location>
</feature>
<dbReference type="AlphaFoldDB" id="A0A811LRI6"/>
<organism evidence="2 3">
    <name type="scientific">Bursaphelenchus okinawaensis</name>
    <dbReference type="NCBI Taxonomy" id="465554"/>
    <lineage>
        <taxon>Eukaryota</taxon>
        <taxon>Metazoa</taxon>
        <taxon>Ecdysozoa</taxon>
        <taxon>Nematoda</taxon>
        <taxon>Chromadorea</taxon>
        <taxon>Rhabditida</taxon>
        <taxon>Tylenchina</taxon>
        <taxon>Tylenchomorpha</taxon>
        <taxon>Aphelenchoidea</taxon>
        <taxon>Aphelenchoididae</taxon>
        <taxon>Bursaphelenchus</taxon>
    </lineage>
</organism>
<feature type="region of interest" description="Disordered" evidence="1">
    <location>
        <begin position="1"/>
        <end position="78"/>
    </location>
</feature>
<reference evidence="2" key="1">
    <citation type="submission" date="2020-09" db="EMBL/GenBank/DDBJ databases">
        <authorList>
            <person name="Kikuchi T."/>
        </authorList>
    </citation>
    <scope>NUCLEOTIDE SEQUENCE</scope>
    <source>
        <strain evidence="2">SH1</strain>
    </source>
</reference>
<dbReference type="Proteomes" id="UP000614601">
    <property type="component" value="Unassembled WGS sequence"/>
</dbReference>
<comment type="caution">
    <text evidence="2">The sequence shown here is derived from an EMBL/GenBank/DDBJ whole genome shotgun (WGS) entry which is preliminary data.</text>
</comment>
<gene>
    <name evidence="2" type="ORF">BOKJ2_LOCUS14247</name>
</gene>
<evidence type="ECO:0000313" key="2">
    <source>
        <dbReference type="EMBL" id="CAD5230662.1"/>
    </source>
</evidence>
<name>A0A811LRI6_9BILA</name>
<dbReference type="EMBL" id="CAJFDH010000006">
    <property type="protein sequence ID" value="CAD5230662.1"/>
    <property type="molecule type" value="Genomic_DNA"/>
</dbReference>
<keyword evidence="3" id="KW-1185">Reference proteome</keyword>
<evidence type="ECO:0000313" key="3">
    <source>
        <dbReference type="Proteomes" id="UP000614601"/>
    </source>
</evidence>
<evidence type="ECO:0000256" key="1">
    <source>
        <dbReference type="SAM" id="MobiDB-lite"/>
    </source>
</evidence>
<sequence>MKNVPSLQTVDKDSPKVDGETRIHKRIKNTYRGSGESKQVIQQGEGIVNVTKKTTKNRPKKTTQSIQKRGPSTPKSHH</sequence>
<proteinExistence type="predicted"/>